<feature type="compositionally biased region" description="Pro residues" evidence="1">
    <location>
        <begin position="121"/>
        <end position="130"/>
    </location>
</feature>
<sequence length="168" mass="18124">MTNPPTRSKRKNDATPPEPPRRAMRTRSLAALLPHISRPVFRKQSPAAIQVMTDWPDIVGPHLASMTVPRRLSAGTLTVGCRGPVAMELQHLAPTVIARINTTCGQGVVRRLKMVQDLTAPPRPSTPPPGRQAAPAPVQIDDMPDGPLKDALARLGGWLTAPRGPGRR</sequence>
<dbReference type="PANTHER" id="PTHR36456:SF1">
    <property type="entry name" value="UPF0232 PROTEIN SCO3875"/>
    <property type="match status" value="1"/>
</dbReference>
<proteinExistence type="predicted"/>
<gene>
    <name evidence="2" type="ORF">Gxy13693_050_008</name>
</gene>
<feature type="region of interest" description="Disordered" evidence="1">
    <location>
        <begin position="1"/>
        <end position="23"/>
    </location>
</feature>
<dbReference type="Proteomes" id="UP000032683">
    <property type="component" value="Unassembled WGS sequence"/>
</dbReference>
<dbReference type="PANTHER" id="PTHR36456">
    <property type="entry name" value="UPF0232 PROTEIN SCO3875"/>
    <property type="match status" value="1"/>
</dbReference>
<comment type="caution">
    <text evidence="2">The sequence shown here is derived from an EMBL/GenBank/DDBJ whole genome shotgun (WGS) entry which is preliminary data.</text>
</comment>
<reference evidence="2 3" key="1">
    <citation type="submission" date="2012-11" db="EMBL/GenBank/DDBJ databases">
        <title>Whole genome sequence of Gluconacetobacter xylinus NBRC 13693.</title>
        <authorList>
            <person name="Azuma Y."/>
            <person name="Higashiura N."/>
            <person name="Hirakawa H."/>
            <person name="Matsushita K."/>
        </authorList>
    </citation>
    <scope>NUCLEOTIDE SEQUENCE [LARGE SCALE GENOMIC DNA]</scope>
    <source>
        <strain evidence="2 3">NBRC 13693</strain>
    </source>
</reference>
<dbReference type="EMBL" id="BANJ01000050">
    <property type="protein sequence ID" value="GAO00504.1"/>
    <property type="molecule type" value="Genomic_DNA"/>
</dbReference>
<evidence type="ECO:0008006" key="4">
    <source>
        <dbReference type="Google" id="ProtNLM"/>
    </source>
</evidence>
<feature type="region of interest" description="Disordered" evidence="1">
    <location>
        <begin position="118"/>
        <end position="168"/>
    </location>
</feature>
<evidence type="ECO:0000256" key="1">
    <source>
        <dbReference type="SAM" id="MobiDB-lite"/>
    </source>
</evidence>
<dbReference type="AlphaFoldDB" id="A0A0D6QAZ1"/>
<dbReference type="InterPro" id="IPR007922">
    <property type="entry name" value="DciA-like"/>
</dbReference>
<evidence type="ECO:0000313" key="3">
    <source>
        <dbReference type="Proteomes" id="UP000032683"/>
    </source>
</evidence>
<protein>
    <recommendedName>
        <fullName evidence="4">DUF721 domain-containing protein</fullName>
    </recommendedName>
</protein>
<dbReference type="PIRSF" id="PIRSF032064">
    <property type="entry name" value="UCP032064"/>
    <property type="match status" value="1"/>
</dbReference>
<dbReference type="Pfam" id="PF05258">
    <property type="entry name" value="DciA"/>
    <property type="match status" value="1"/>
</dbReference>
<name>A0A0D6QAZ1_KOMXY</name>
<accession>A0A0D6QAZ1</accession>
<evidence type="ECO:0000313" key="2">
    <source>
        <dbReference type="EMBL" id="GAO00504.1"/>
    </source>
</evidence>
<organism evidence="2 3">
    <name type="scientific">Komagataeibacter xylinus NBRC 13693</name>
    <dbReference type="NCBI Taxonomy" id="1234668"/>
    <lineage>
        <taxon>Bacteria</taxon>
        <taxon>Pseudomonadati</taxon>
        <taxon>Pseudomonadota</taxon>
        <taxon>Alphaproteobacteria</taxon>
        <taxon>Acetobacterales</taxon>
        <taxon>Acetobacteraceae</taxon>
        <taxon>Komagataeibacter</taxon>
    </lineage>
</organism>
<dbReference type="InterPro" id="IPR010593">
    <property type="entry name" value="DUF1159"/>
</dbReference>